<dbReference type="Proteomes" id="UP000076244">
    <property type="component" value="Chromosome"/>
</dbReference>
<feature type="transmembrane region" description="Helical" evidence="1">
    <location>
        <begin position="249"/>
        <end position="264"/>
    </location>
</feature>
<keyword evidence="1" id="KW-0812">Transmembrane</keyword>
<keyword evidence="1" id="KW-0472">Membrane</keyword>
<evidence type="ECO:0000313" key="5">
    <source>
        <dbReference type="Proteomes" id="UP000076405"/>
    </source>
</evidence>
<feature type="transmembrane region" description="Helical" evidence="1">
    <location>
        <begin position="228"/>
        <end position="243"/>
    </location>
</feature>
<feature type="transmembrane region" description="Helical" evidence="1">
    <location>
        <begin position="175"/>
        <end position="192"/>
    </location>
</feature>
<dbReference type="OrthoDB" id="2240371at2"/>
<feature type="transmembrane region" description="Helical" evidence="1">
    <location>
        <begin position="35"/>
        <end position="53"/>
    </location>
</feature>
<evidence type="ECO:0000313" key="3">
    <source>
        <dbReference type="EMBL" id="AMV66887.1"/>
    </source>
</evidence>
<dbReference type="KEGG" id="pdm:ADU72_0946"/>
<feature type="transmembrane region" description="Helical" evidence="1">
    <location>
        <begin position="198"/>
        <end position="216"/>
    </location>
</feature>
<feature type="transmembrane region" description="Helical" evidence="1">
    <location>
        <begin position="464"/>
        <end position="484"/>
    </location>
</feature>
<evidence type="ECO:0000256" key="1">
    <source>
        <dbReference type="SAM" id="Phobius"/>
    </source>
</evidence>
<sequence>MSKKLTVFKIFPLILAFGLLIGIVSNIFFPQDVKLSCLVVIACAGLAFVWPLFQTLTNRLSSKSVTRFIISGLLLMVVIQLLVLHFLPVTVYHDPFRVLSQAELLSKNNYSWSNSTYFWRYPNNVSITFLLGQWLKFTNFLGLTTNAGLHFLSLIFLDSFISLSLKNIRRFSKQNGLVLAALIFFLISPFAYTYYLQVFYSDLPAMVCLLFGFNVLMRWPTLSKKNRLFQGLGLFLLILIGQLIKPNLIVFGIAIIVLLGIFLIRNRSQLLIYGIPLAIILIGFGASIPAKAAIQNNVHFTNNTKYELPTANWIWMSYDHKSYGTYSNSAVKKMNTFSTIADRKTYLKKAIPKRIKALGPRGVIEQWLIKTGILLKVGDLQASYSGGLIEAPNIQPKLQIILTMLGSLIMRVGFIFIYGIAFFKCLVMLTAKKASGKPIIGLAVITAVGYLLFHTFVWETESRYGQALLPLLFIVSAFPTPSILQSTKTFSMRKRGLITGGIAVLAVLVFVTESTSFVRPKEVVVASQRSQLSAQYDAKLATIQPGTTVTQKVKIKQPTTKVSILVPKRAHLTGTLVSLNNQKRYTFKRTKTYFIVHGKFKRGTYQIVLNNFNRKAQKLQIVQTQSYRLAPYPLRIKDTQHAYASLIYTFSNKVSS</sequence>
<feature type="transmembrane region" description="Helical" evidence="1">
    <location>
        <begin position="400"/>
        <end position="427"/>
    </location>
</feature>
<evidence type="ECO:0000313" key="4">
    <source>
        <dbReference type="Proteomes" id="UP000076244"/>
    </source>
</evidence>
<evidence type="ECO:0008006" key="6">
    <source>
        <dbReference type="Google" id="ProtNLM"/>
    </source>
</evidence>
<dbReference type="AlphaFoldDB" id="A0A0R2HGZ2"/>
<feature type="transmembrane region" description="Helical" evidence="1">
    <location>
        <begin position="140"/>
        <end position="163"/>
    </location>
</feature>
<accession>A0A0R2HGZ2</accession>
<proteinExistence type="predicted"/>
<feature type="transmembrane region" description="Helical" evidence="1">
    <location>
        <begin position="65"/>
        <end position="87"/>
    </location>
</feature>
<feature type="transmembrane region" description="Helical" evidence="1">
    <location>
        <begin position="439"/>
        <end position="458"/>
    </location>
</feature>
<keyword evidence="4" id="KW-1185">Reference proteome</keyword>
<dbReference type="RefSeq" id="WP_056986193.1">
    <property type="nucleotide sequence ID" value="NZ_BAAAXI010000165.1"/>
</dbReference>
<name>A0A0R2HGZ2_9LACO</name>
<organism evidence="2 5">
    <name type="scientific">Pediococcus damnosus</name>
    <dbReference type="NCBI Taxonomy" id="51663"/>
    <lineage>
        <taxon>Bacteria</taxon>
        <taxon>Bacillati</taxon>
        <taxon>Bacillota</taxon>
        <taxon>Bacilli</taxon>
        <taxon>Lactobacillales</taxon>
        <taxon>Lactobacillaceae</taxon>
        <taxon>Pediococcus</taxon>
    </lineage>
</organism>
<gene>
    <name evidence="2" type="ORF">ADU70_1748</name>
    <name evidence="3" type="ORF">ADU72_0946</name>
</gene>
<feature type="transmembrane region" description="Helical" evidence="1">
    <location>
        <begin position="7"/>
        <end position="29"/>
    </location>
</feature>
<reference evidence="4 5" key="1">
    <citation type="journal article" date="2016" name="PLoS ONE">
        <title>The Identification of Novel Diagnostic Marker Genes for the Detection of Beer Spoiling Pediococcus damnosus Strains Using the BlAst Diagnostic Gene findEr.</title>
        <authorList>
            <person name="Behr J."/>
            <person name="Geissler A.J."/>
            <person name="Schmid J."/>
            <person name="Zehe A."/>
            <person name="Vogel R.F."/>
        </authorList>
    </citation>
    <scope>NUCLEOTIDE SEQUENCE [LARGE SCALE GENOMIC DNA]</scope>
    <source>
        <strain evidence="2 5">TMW 2.1533</strain>
        <strain evidence="3 4">TMW 2.1535</strain>
    </source>
</reference>
<protein>
    <recommendedName>
        <fullName evidence="6">Integral membrane protein</fullName>
    </recommendedName>
</protein>
<feature type="transmembrane region" description="Helical" evidence="1">
    <location>
        <begin position="271"/>
        <end position="290"/>
    </location>
</feature>
<feature type="transmembrane region" description="Helical" evidence="1">
    <location>
        <begin position="496"/>
        <end position="512"/>
    </location>
</feature>
<evidence type="ECO:0000313" key="2">
    <source>
        <dbReference type="EMBL" id="AMV63218.1"/>
    </source>
</evidence>
<keyword evidence="1" id="KW-1133">Transmembrane helix</keyword>
<dbReference type="Proteomes" id="UP000076405">
    <property type="component" value="Chromosome"/>
</dbReference>
<dbReference type="EMBL" id="CP012275">
    <property type="protein sequence ID" value="AMV63218.1"/>
    <property type="molecule type" value="Genomic_DNA"/>
</dbReference>
<dbReference type="EMBL" id="CP012288">
    <property type="protein sequence ID" value="AMV66887.1"/>
    <property type="molecule type" value="Genomic_DNA"/>
</dbReference>